<dbReference type="InterPro" id="IPR013249">
    <property type="entry name" value="RNA_pol_sigma70_r4_t2"/>
</dbReference>
<dbReference type="STRING" id="60547.GCA_000751215_02497"/>
<keyword evidence="3" id="KW-0731">Sigma factor</keyword>
<dbReference type="CDD" id="cd06171">
    <property type="entry name" value="Sigma70_r4"/>
    <property type="match status" value="1"/>
</dbReference>
<dbReference type="InterPro" id="IPR036388">
    <property type="entry name" value="WH-like_DNA-bd_sf"/>
</dbReference>
<dbReference type="InterPro" id="IPR053866">
    <property type="entry name" value="PhyR_sigma2"/>
</dbReference>
<evidence type="ECO:0000256" key="3">
    <source>
        <dbReference type="ARBA" id="ARBA00023082"/>
    </source>
</evidence>
<dbReference type="InterPro" id="IPR039425">
    <property type="entry name" value="RNA_pol_sigma-70-like"/>
</dbReference>
<dbReference type="SUPFAM" id="SSF88659">
    <property type="entry name" value="Sigma3 and sigma4 domains of RNA polymerase sigma factors"/>
    <property type="match status" value="1"/>
</dbReference>
<evidence type="ECO:0000256" key="2">
    <source>
        <dbReference type="ARBA" id="ARBA00023015"/>
    </source>
</evidence>
<dbReference type="Pfam" id="PF22029">
    <property type="entry name" value="PhyR_sigma2"/>
    <property type="match status" value="1"/>
</dbReference>
<feature type="domain" description="RNA polymerase sigma factor 70 region 4 type 2" evidence="5">
    <location>
        <begin position="107"/>
        <end position="154"/>
    </location>
</feature>
<keyword evidence="2" id="KW-0805">Transcription regulation</keyword>
<evidence type="ECO:0000313" key="8">
    <source>
        <dbReference type="Proteomes" id="UP000027466"/>
    </source>
</evidence>
<evidence type="ECO:0000256" key="1">
    <source>
        <dbReference type="ARBA" id="ARBA00010641"/>
    </source>
</evidence>
<keyword evidence="4" id="KW-0804">Transcription</keyword>
<accession>A0A069PSK5</accession>
<dbReference type="InterPro" id="IPR014284">
    <property type="entry name" value="RNA_pol_sigma-70_dom"/>
</dbReference>
<protein>
    <submittedName>
        <fullName evidence="7">RNA polymerase subunit sigma-24</fullName>
    </submittedName>
</protein>
<sequence>MAVEDDIVNELAHLRRYARALLGDTRRADDLVQDTLERSLRYVTQFRAGTNLRRWLMTIMHNVFVNDLEKYSRQMLHSLAQGRHASAAYGVHGNQIPYLEVRDLDWALQRLPQEQREVILMVGLEDMSYSEVALTLGIPVGTVMSRLSRGRERLRALTSRTRPESRLGATST</sequence>
<evidence type="ECO:0000313" key="7">
    <source>
        <dbReference type="EMBL" id="KDR43708.1"/>
    </source>
</evidence>
<dbReference type="PANTHER" id="PTHR43133:SF25">
    <property type="entry name" value="RNA POLYMERASE SIGMA FACTOR RFAY-RELATED"/>
    <property type="match status" value="1"/>
</dbReference>
<reference evidence="7 8" key="1">
    <citation type="submission" date="2014-03" db="EMBL/GenBank/DDBJ databases">
        <title>Draft Genome Sequences of Four Burkholderia Strains.</title>
        <authorList>
            <person name="Liu X.Y."/>
            <person name="Li C.X."/>
            <person name="Xu J.H."/>
        </authorList>
    </citation>
    <scope>NUCLEOTIDE SEQUENCE [LARGE SCALE GENOMIC DNA]</scope>
    <source>
        <strain evidence="7 8">DSM 50014</strain>
    </source>
</reference>
<dbReference type="GO" id="GO:0003677">
    <property type="term" value="F:DNA binding"/>
    <property type="evidence" value="ECO:0007669"/>
    <property type="project" value="InterPro"/>
</dbReference>
<organism evidence="7 8">
    <name type="scientific">Caballeronia glathei</name>
    <dbReference type="NCBI Taxonomy" id="60547"/>
    <lineage>
        <taxon>Bacteria</taxon>
        <taxon>Pseudomonadati</taxon>
        <taxon>Pseudomonadota</taxon>
        <taxon>Betaproteobacteria</taxon>
        <taxon>Burkholderiales</taxon>
        <taxon>Burkholderiaceae</taxon>
        <taxon>Caballeronia</taxon>
    </lineage>
</organism>
<dbReference type="Gene3D" id="1.10.1740.10">
    <property type="match status" value="1"/>
</dbReference>
<dbReference type="Gene3D" id="1.10.10.10">
    <property type="entry name" value="Winged helix-like DNA-binding domain superfamily/Winged helix DNA-binding domain"/>
    <property type="match status" value="1"/>
</dbReference>
<dbReference type="EMBL" id="JFHC01000006">
    <property type="protein sequence ID" value="KDR43708.1"/>
    <property type="molecule type" value="Genomic_DNA"/>
</dbReference>
<feature type="domain" description="PhyR sigma2" evidence="6">
    <location>
        <begin position="7"/>
        <end position="61"/>
    </location>
</feature>
<dbReference type="PANTHER" id="PTHR43133">
    <property type="entry name" value="RNA POLYMERASE ECF-TYPE SIGMA FACTO"/>
    <property type="match status" value="1"/>
</dbReference>
<proteinExistence type="inferred from homology"/>
<dbReference type="SUPFAM" id="SSF88946">
    <property type="entry name" value="Sigma2 domain of RNA polymerase sigma factors"/>
    <property type="match status" value="1"/>
</dbReference>
<comment type="similarity">
    <text evidence="1">Belongs to the sigma-70 factor family. ECF subfamily.</text>
</comment>
<dbReference type="Proteomes" id="UP000027466">
    <property type="component" value="Unassembled WGS sequence"/>
</dbReference>
<dbReference type="InterPro" id="IPR013325">
    <property type="entry name" value="RNA_pol_sigma_r2"/>
</dbReference>
<name>A0A069PSK5_9BURK</name>
<evidence type="ECO:0000259" key="6">
    <source>
        <dbReference type="Pfam" id="PF22029"/>
    </source>
</evidence>
<comment type="caution">
    <text evidence="7">The sequence shown here is derived from an EMBL/GenBank/DDBJ whole genome shotgun (WGS) entry which is preliminary data.</text>
</comment>
<keyword evidence="8" id="KW-1185">Reference proteome</keyword>
<dbReference type="InterPro" id="IPR013324">
    <property type="entry name" value="RNA_pol_sigma_r3/r4-like"/>
</dbReference>
<dbReference type="GO" id="GO:0006352">
    <property type="term" value="P:DNA-templated transcription initiation"/>
    <property type="evidence" value="ECO:0007669"/>
    <property type="project" value="InterPro"/>
</dbReference>
<gene>
    <name evidence="7" type="ORF">BG61_32970</name>
</gene>
<dbReference type="GO" id="GO:0016987">
    <property type="term" value="F:sigma factor activity"/>
    <property type="evidence" value="ECO:0007669"/>
    <property type="project" value="UniProtKB-KW"/>
</dbReference>
<dbReference type="RefSeq" id="WP_035930821.1">
    <property type="nucleotide sequence ID" value="NZ_CADFFX010000001.1"/>
</dbReference>
<dbReference type="AlphaFoldDB" id="A0A069PSK5"/>
<evidence type="ECO:0000259" key="5">
    <source>
        <dbReference type="Pfam" id="PF08281"/>
    </source>
</evidence>
<evidence type="ECO:0000256" key="4">
    <source>
        <dbReference type="ARBA" id="ARBA00023163"/>
    </source>
</evidence>
<dbReference type="Pfam" id="PF08281">
    <property type="entry name" value="Sigma70_r4_2"/>
    <property type="match status" value="1"/>
</dbReference>
<dbReference type="NCBIfam" id="TIGR02937">
    <property type="entry name" value="sigma70-ECF"/>
    <property type="match status" value="1"/>
</dbReference>